<keyword evidence="2" id="KW-0812">Transmembrane</keyword>
<feature type="chain" id="PRO_5022008544" evidence="3">
    <location>
        <begin position="28"/>
        <end position="402"/>
    </location>
</feature>
<dbReference type="Gene3D" id="1.10.150.480">
    <property type="match status" value="1"/>
</dbReference>
<evidence type="ECO:0000259" key="4">
    <source>
        <dbReference type="Pfam" id="PF08341"/>
    </source>
</evidence>
<dbReference type="InterPro" id="IPR023849">
    <property type="entry name" value="TQXA_dom"/>
</dbReference>
<evidence type="ECO:0000256" key="3">
    <source>
        <dbReference type="SAM" id="SignalP"/>
    </source>
</evidence>
<keyword evidence="2" id="KW-0472">Membrane</keyword>
<dbReference type="InterPro" id="IPR013552">
    <property type="entry name" value="Thioester_dom"/>
</dbReference>
<name>A0A542DLK8_AMYCI</name>
<evidence type="ECO:0000256" key="2">
    <source>
        <dbReference type="SAM" id="Phobius"/>
    </source>
</evidence>
<keyword evidence="6" id="KW-1185">Reference proteome</keyword>
<reference evidence="5 6" key="1">
    <citation type="submission" date="2019-06" db="EMBL/GenBank/DDBJ databases">
        <title>Sequencing the genomes of 1000 actinobacteria strains.</title>
        <authorList>
            <person name="Klenk H.-P."/>
        </authorList>
    </citation>
    <scope>NUCLEOTIDE SEQUENCE [LARGE SCALE GENOMIC DNA]</scope>
    <source>
        <strain evidence="5 6">DSM 45679</strain>
    </source>
</reference>
<sequence>MPRTSTIVRAGAALAGASIAMMLAAPAAGATEEARGRVDRDADQKGYEINLAGHDRSLHTANYKIDLRGGESLRVYCVEIGTSIKEDQDMVERPWNDFPDSETDFHANRDKINWVLHHGYPFKDLETIEQDLEGTAEFNDGLSKREAITATQAAVWHYSDGVDLDKESPLAGAPDPVAADVLALYGYLTNKNNNTGISEPDPALELTPADATGKAGERIGPFTVSTSGEIQKLVADGLPEGATLTDADGKELTAADITDGTEIFVHVPEDAEEGKGSFGLKASAAVNTGRLFVGENYDKVKAQSLIVATSDKLKLSDEAMVRWSAAGETPPTTETSTTTAPSTTTEAAPSTTETPVAPQSNEGPLAQTGFSAMTPLVIGLVLLGGGAVTLLILRRRKGTASS</sequence>
<evidence type="ECO:0000313" key="6">
    <source>
        <dbReference type="Proteomes" id="UP000320876"/>
    </source>
</evidence>
<dbReference type="Pfam" id="PF08341">
    <property type="entry name" value="TED"/>
    <property type="match status" value="1"/>
</dbReference>
<feature type="compositionally biased region" description="Low complexity" evidence="1">
    <location>
        <begin position="324"/>
        <end position="358"/>
    </location>
</feature>
<accession>A0A542DLK8</accession>
<feature type="region of interest" description="Disordered" evidence="1">
    <location>
        <begin position="324"/>
        <end position="367"/>
    </location>
</feature>
<dbReference type="Proteomes" id="UP000320876">
    <property type="component" value="Unassembled WGS sequence"/>
</dbReference>
<dbReference type="AlphaFoldDB" id="A0A542DLK8"/>
<comment type="caution">
    <text evidence="5">The sequence shown here is derived from an EMBL/GenBank/DDBJ whole genome shotgun (WGS) entry which is preliminary data.</text>
</comment>
<keyword evidence="2" id="KW-1133">Transmembrane helix</keyword>
<feature type="signal peptide" evidence="3">
    <location>
        <begin position="1"/>
        <end position="27"/>
    </location>
</feature>
<keyword evidence="3" id="KW-0732">Signal</keyword>
<dbReference type="RefSeq" id="WP_170220852.1">
    <property type="nucleotide sequence ID" value="NZ_VFML01000001.1"/>
</dbReference>
<organism evidence="5 6">
    <name type="scientific">Amycolatopsis cihanbeyliensis</name>
    <dbReference type="NCBI Taxonomy" id="1128664"/>
    <lineage>
        <taxon>Bacteria</taxon>
        <taxon>Bacillati</taxon>
        <taxon>Actinomycetota</taxon>
        <taxon>Actinomycetes</taxon>
        <taxon>Pseudonocardiales</taxon>
        <taxon>Pseudonocardiaceae</taxon>
        <taxon>Amycolatopsis</taxon>
    </lineage>
</organism>
<dbReference type="NCBIfam" id="TIGR03934">
    <property type="entry name" value="TQXA_dom"/>
    <property type="match status" value="1"/>
</dbReference>
<proteinExistence type="predicted"/>
<dbReference type="EMBL" id="VFML01000001">
    <property type="protein sequence ID" value="TQJ03959.1"/>
    <property type="molecule type" value="Genomic_DNA"/>
</dbReference>
<feature type="transmembrane region" description="Helical" evidence="2">
    <location>
        <begin position="370"/>
        <end position="393"/>
    </location>
</feature>
<gene>
    <name evidence="5" type="ORF">FB471_3735</name>
</gene>
<evidence type="ECO:0000313" key="5">
    <source>
        <dbReference type="EMBL" id="TQJ03959.1"/>
    </source>
</evidence>
<evidence type="ECO:0000256" key="1">
    <source>
        <dbReference type="SAM" id="MobiDB-lite"/>
    </source>
</evidence>
<feature type="domain" description="Thioester" evidence="4">
    <location>
        <begin position="74"/>
        <end position="194"/>
    </location>
</feature>
<protein>
    <submittedName>
        <fullName evidence="5">TQXA domain-containing protein</fullName>
    </submittedName>
</protein>